<evidence type="ECO:0000313" key="1">
    <source>
        <dbReference type="EMBL" id="EXX57089.1"/>
    </source>
</evidence>
<dbReference type="OrthoDB" id="10386222at2759"/>
<evidence type="ECO:0000313" key="2">
    <source>
        <dbReference type="Proteomes" id="UP000022910"/>
    </source>
</evidence>
<dbReference type="SMR" id="A0A015JQ07"/>
<sequence length="130" mass="14866">MGIYSTFICNSDVTRVVPFITGGTIVEFLVDIYVTTRLIFILKNANKNACIWVFKRSIRYNFKIHSNHHYVITIDAEIVHAIEGKGQKNELSVKTIQTSILSSSDQTHSQILDNDRIVVVSMKRISFFEL</sequence>
<organism evidence="1 2">
    <name type="scientific">Rhizophagus irregularis (strain DAOM 197198w)</name>
    <name type="common">Glomus intraradices</name>
    <dbReference type="NCBI Taxonomy" id="1432141"/>
    <lineage>
        <taxon>Eukaryota</taxon>
        <taxon>Fungi</taxon>
        <taxon>Fungi incertae sedis</taxon>
        <taxon>Mucoromycota</taxon>
        <taxon>Glomeromycotina</taxon>
        <taxon>Glomeromycetes</taxon>
        <taxon>Glomerales</taxon>
        <taxon>Glomeraceae</taxon>
        <taxon>Rhizophagus</taxon>
    </lineage>
</organism>
<gene>
    <name evidence="1" type="ORF">RirG_210340</name>
</gene>
<keyword evidence="2" id="KW-1185">Reference proteome</keyword>
<comment type="caution">
    <text evidence="1">The sequence shown here is derived from an EMBL/GenBank/DDBJ whole genome shotgun (WGS) entry which is preliminary data.</text>
</comment>
<protein>
    <submittedName>
        <fullName evidence="1">Uncharacterized protein</fullName>
    </submittedName>
</protein>
<name>A0A015JQ07_RHIIW</name>
<dbReference type="EMBL" id="JEMT01027441">
    <property type="protein sequence ID" value="EXX57089.1"/>
    <property type="molecule type" value="Genomic_DNA"/>
</dbReference>
<reference evidence="1 2" key="1">
    <citation type="submission" date="2014-02" db="EMBL/GenBank/DDBJ databases">
        <title>Single nucleus genome sequencing reveals high similarity among nuclei of an endomycorrhizal fungus.</title>
        <authorList>
            <person name="Lin K."/>
            <person name="Geurts R."/>
            <person name="Zhang Z."/>
            <person name="Limpens E."/>
            <person name="Saunders D.G."/>
            <person name="Mu D."/>
            <person name="Pang E."/>
            <person name="Cao H."/>
            <person name="Cha H."/>
            <person name="Lin T."/>
            <person name="Zhou Q."/>
            <person name="Shang Y."/>
            <person name="Li Y."/>
            <person name="Ivanov S."/>
            <person name="Sharma T."/>
            <person name="Velzen R.V."/>
            <person name="Ruijter N.D."/>
            <person name="Aanen D.K."/>
            <person name="Win J."/>
            <person name="Kamoun S."/>
            <person name="Bisseling T."/>
            <person name="Huang S."/>
        </authorList>
    </citation>
    <scope>NUCLEOTIDE SEQUENCE [LARGE SCALE GENOMIC DNA]</scope>
    <source>
        <strain evidence="2">DAOM197198w</strain>
    </source>
</reference>
<dbReference type="HOGENOM" id="CLU_1954031_0_0_1"/>
<accession>A0A015JQ07</accession>
<dbReference type="Proteomes" id="UP000022910">
    <property type="component" value="Unassembled WGS sequence"/>
</dbReference>
<dbReference type="AlphaFoldDB" id="A0A015JQ07"/>
<proteinExistence type="predicted"/>